<reference evidence="1" key="1">
    <citation type="submission" date="2023-10" db="EMBL/GenBank/DDBJ databases">
        <title>Genome assembly of Pristionchus species.</title>
        <authorList>
            <person name="Yoshida K."/>
            <person name="Sommer R.J."/>
        </authorList>
    </citation>
    <scope>NUCLEOTIDE SEQUENCE</scope>
    <source>
        <strain evidence="1">RS0144</strain>
    </source>
</reference>
<organism evidence="1 2">
    <name type="scientific">Pristionchus entomophagus</name>
    <dbReference type="NCBI Taxonomy" id="358040"/>
    <lineage>
        <taxon>Eukaryota</taxon>
        <taxon>Metazoa</taxon>
        <taxon>Ecdysozoa</taxon>
        <taxon>Nematoda</taxon>
        <taxon>Chromadorea</taxon>
        <taxon>Rhabditida</taxon>
        <taxon>Rhabditina</taxon>
        <taxon>Diplogasteromorpha</taxon>
        <taxon>Diplogasteroidea</taxon>
        <taxon>Neodiplogasteridae</taxon>
        <taxon>Pristionchus</taxon>
    </lineage>
</organism>
<accession>A0AAV5SYF4</accession>
<name>A0AAV5SYF4_9BILA</name>
<feature type="non-terminal residue" evidence="1">
    <location>
        <position position="1"/>
    </location>
</feature>
<evidence type="ECO:0000313" key="2">
    <source>
        <dbReference type="Proteomes" id="UP001432027"/>
    </source>
</evidence>
<evidence type="ECO:0008006" key="3">
    <source>
        <dbReference type="Google" id="ProtNLM"/>
    </source>
</evidence>
<dbReference type="Proteomes" id="UP001432027">
    <property type="component" value="Unassembled WGS sequence"/>
</dbReference>
<comment type="caution">
    <text evidence="1">The sequence shown here is derived from an EMBL/GenBank/DDBJ whole genome shotgun (WGS) entry which is preliminary data.</text>
</comment>
<feature type="non-terminal residue" evidence="1">
    <location>
        <position position="226"/>
    </location>
</feature>
<dbReference type="AlphaFoldDB" id="A0AAV5SYF4"/>
<dbReference type="EMBL" id="BTSX01000002">
    <property type="protein sequence ID" value="GMS85299.1"/>
    <property type="molecule type" value="Genomic_DNA"/>
</dbReference>
<dbReference type="PANTHER" id="PTHR47765:SF3">
    <property type="entry name" value="3'-5' EXONUCLEASE DOMAIN-CONTAINING PROTEIN"/>
    <property type="match status" value="1"/>
</dbReference>
<sequence>KELPYEQSHEVFWTILYQRPNLRSAIVAQCKERGEQYAWYWKNISTANASIADVPRDIPMVTGDPLDASIVSGGPFLSFSKEMRKLIFVNSKSLVDEMSADIETRAKGPEGVRLALDAEWSRYEMYSAASILQIALDDVTYIVDVDSLPSDLLQPYIDMIFSHPKILKLGFHFHADLAQLRMAKSLRGCESLDSPKNLSCILQLIVDLSKETGWRSNSAEIHREFG</sequence>
<protein>
    <recommendedName>
        <fullName evidence="3">3'-5' exonuclease domain-containing protein</fullName>
    </recommendedName>
</protein>
<gene>
    <name evidence="1" type="ORF">PENTCL1PPCAC_7474</name>
</gene>
<dbReference type="InterPro" id="IPR036397">
    <property type="entry name" value="RNaseH_sf"/>
</dbReference>
<dbReference type="SUPFAM" id="SSF53098">
    <property type="entry name" value="Ribonuclease H-like"/>
    <property type="match status" value="1"/>
</dbReference>
<dbReference type="Gene3D" id="3.30.420.10">
    <property type="entry name" value="Ribonuclease H-like superfamily/Ribonuclease H"/>
    <property type="match status" value="1"/>
</dbReference>
<evidence type="ECO:0000313" key="1">
    <source>
        <dbReference type="EMBL" id="GMS85299.1"/>
    </source>
</evidence>
<dbReference type="InterPro" id="IPR052408">
    <property type="entry name" value="Exonuclease_MUT-7-like"/>
</dbReference>
<dbReference type="PANTHER" id="PTHR47765">
    <property type="entry name" value="3'-5' EXONUCLEASE DOMAIN-CONTAINING PROTEIN"/>
    <property type="match status" value="1"/>
</dbReference>
<proteinExistence type="predicted"/>
<dbReference type="GO" id="GO:0003676">
    <property type="term" value="F:nucleic acid binding"/>
    <property type="evidence" value="ECO:0007669"/>
    <property type="project" value="InterPro"/>
</dbReference>
<keyword evidence="2" id="KW-1185">Reference proteome</keyword>
<dbReference type="InterPro" id="IPR012337">
    <property type="entry name" value="RNaseH-like_sf"/>
</dbReference>